<dbReference type="InterPro" id="IPR045121">
    <property type="entry name" value="CoAse"/>
</dbReference>
<dbReference type="PROSITE" id="PS51462">
    <property type="entry name" value="NUDIX"/>
    <property type="match status" value="1"/>
</dbReference>
<comment type="cofactor">
    <cofactor evidence="2">
        <name>Mg(2+)</name>
        <dbReference type="ChEBI" id="CHEBI:18420"/>
    </cofactor>
</comment>
<dbReference type="PROSITE" id="PS01293">
    <property type="entry name" value="NUDIX_COA"/>
    <property type="match status" value="1"/>
</dbReference>
<dbReference type="Proteomes" id="UP001501057">
    <property type="component" value="Unassembled WGS sequence"/>
</dbReference>
<dbReference type="Gene3D" id="3.90.79.10">
    <property type="entry name" value="Nucleoside Triphosphate Pyrophosphohydrolase"/>
    <property type="match status" value="1"/>
</dbReference>
<dbReference type="InterPro" id="IPR000086">
    <property type="entry name" value="NUDIX_hydrolase_dom"/>
</dbReference>
<comment type="caution">
    <text evidence="9">The sequence shown here is derived from an EMBL/GenBank/DDBJ whole genome shotgun (WGS) entry which is preliminary data.</text>
</comment>
<comment type="cofactor">
    <cofactor evidence="1">
        <name>Mn(2+)</name>
        <dbReference type="ChEBI" id="CHEBI:29035"/>
    </cofactor>
</comment>
<feature type="domain" description="Nudix hydrolase" evidence="8">
    <location>
        <begin position="37"/>
        <end position="176"/>
    </location>
</feature>
<evidence type="ECO:0000256" key="5">
    <source>
        <dbReference type="ARBA" id="ARBA00022801"/>
    </source>
</evidence>
<evidence type="ECO:0000256" key="6">
    <source>
        <dbReference type="ARBA" id="ARBA00022842"/>
    </source>
</evidence>
<keyword evidence="6" id="KW-0460">Magnesium</keyword>
<proteinExistence type="inferred from homology"/>
<evidence type="ECO:0000256" key="2">
    <source>
        <dbReference type="ARBA" id="ARBA00001946"/>
    </source>
</evidence>
<evidence type="ECO:0000256" key="1">
    <source>
        <dbReference type="ARBA" id="ARBA00001936"/>
    </source>
</evidence>
<keyword evidence="7" id="KW-0464">Manganese</keyword>
<keyword evidence="4" id="KW-0479">Metal-binding</keyword>
<dbReference type="PANTHER" id="PTHR12992">
    <property type="entry name" value="NUDIX HYDROLASE"/>
    <property type="match status" value="1"/>
</dbReference>
<evidence type="ECO:0000256" key="7">
    <source>
        <dbReference type="ARBA" id="ARBA00023211"/>
    </source>
</evidence>
<dbReference type="InterPro" id="IPR000059">
    <property type="entry name" value="NUDIX_hydrolase_NudL_CS"/>
</dbReference>
<comment type="similarity">
    <text evidence="3">Belongs to the Nudix hydrolase family. PCD1 subfamily.</text>
</comment>
<dbReference type="RefSeq" id="WP_344202993.1">
    <property type="nucleotide sequence ID" value="NZ_BAAAME010000005.1"/>
</dbReference>
<evidence type="ECO:0000313" key="9">
    <source>
        <dbReference type="EMBL" id="GAA1747625.1"/>
    </source>
</evidence>
<sequence length="220" mass="23681">MSGHTSALPPWLRPLAEIAGSVQPELLSPRFPHPPADARPAAVLLLFSDGADGPELLLTERATTMRQHAGQVSFPGGRVDPGDGEGTDGFVAAALREAQEEVGLDPAGVEVFGVLPTLWLPPSNFAVAPVLAYWRAPEVLGAASPEEVRTVLHQPIAELLDPDRRFTVVHPMGWRGPAFDVGTTIPLWGFTAGIISRLFEVIGWERPWDVSDERELPALP</sequence>
<keyword evidence="10" id="KW-1185">Reference proteome</keyword>
<name>A0ABN2K3H7_9ACTN</name>
<dbReference type="PANTHER" id="PTHR12992:SF11">
    <property type="entry name" value="MITOCHONDRIAL COENZYME A DIPHOSPHATASE NUDT8"/>
    <property type="match status" value="1"/>
</dbReference>
<protein>
    <submittedName>
        <fullName evidence="9">CoA pyrophosphatase</fullName>
    </submittedName>
</protein>
<dbReference type="CDD" id="cd03426">
    <property type="entry name" value="NUDIX_CoAse_Nudt7"/>
    <property type="match status" value="1"/>
</dbReference>
<dbReference type="InterPro" id="IPR015797">
    <property type="entry name" value="NUDIX_hydrolase-like_dom_sf"/>
</dbReference>
<accession>A0ABN2K3H7</accession>
<dbReference type="Pfam" id="PF00293">
    <property type="entry name" value="NUDIX"/>
    <property type="match status" value="1"/>
</dbReference>
<gene>
    <name evidence="9" type="ORF">GCM10009710_29610</name>
</gene>
<evidence type="ECO:0000256" key="3">
    <source>
        <dbReference type="ARBA" id="ARBA00006506"/>
    </source>
</evidence>
<evidence type="ECO:0000256" key="4">
    <source>
        <dbReference type="ARBA" id="ARBA00022723"/>
    </source>
</evidence>
<keyword evidence="5" id="KW-0378">Hydrolase</keyword>
<organism evidence="9 10">
    <name type="scientific">Aeromicrobium alkaliterrae</name>
    <dbReference type="NCBI Taxonomy" id="302168"/>
    <lineage>
        <taxon>Bacteria</taxon>
        <taxon>Bacillati</taxon>
        <taxon>Actinomycetota</taxon>
        <taxon>Actinomycetes</taxon>
        <taxon>Propionibacteriales</taxon>
        <taxon>Nocardioidaceae</taxon>
        <taxon>Aeromicrobium</taxon>
    </lineage>
</organism>
<dbReference type="SUPFAM" id="SSF55811">
    <property type="entry name" value="Nudix"/>
    <property type="match status" value="1"/>
</dbReference>
<reference evidence="9 10" key="1">
    <citation type="journal article" date="2019" name="Int. J. Syst. Evol. Microbiol.">
        <title>The Global Catalogue of Microorganisms (GCM) 10K type strain sequencing project: providing services to taxonomists for standard genome sequencing and annotation.</title>
        <authorList>
            <consortium name="The Broad Institute Genomics Platform"/>
            <consortium name="The Broad Institute Genome Sequencing Center for Infectious Disease"/>
            <person name="Wu L."/>
            <person name="Ma J."/>
        </authorList>
    </citation>
    <scope>NUCLEOTIDE SEQUENCE [LARGE SCALE GENOMIC DNA]</scope>
    <source>
        <strain evidence="9 10">JCM 13518</strain>
    </source>
</reference>
<evidence type="ECO:0000313" key="10">
    <source>
        <dbReference type="Proteomes" id="UP001501057"/>
    </source>
</evidence>
<evidence type="ECO:0000259" key="8">
    <source>
        <dbReference type="PROSITE" id="PS51462"/>
    </source>
</evidence>
<dbReference type="EMBL" id="BAAAME010000005">
    <property type="protein sequence ID" value="GAA1747625.1"/>
    <property type="molecule type" value="Genomic_DNA"/>
</dbReference>